<dbReference type="RefSeq" id="WP_413277610.1">
    <property type="nucleotide sequence ID" value="NZ_JBHFNT010000097.1"/>
</dbReference>
<dbReference type="SUPFAM" id="SSF55781">
    <property type="entry name" value="GAF domain-like"/>
    <property type="match status" value="1"/>
</dbReference>
<dbReference type="SMART" id="SM00065">
    <property type="entry name" value="GAF"/>
    <property type="match status" value="1"/>
</dbReference>
<comment type="caution">
    <text evidence="5">The sequence shown here is derived from an EMBL/GenBank/DDBJ whole genome shotgun (WGS) entry which is preliminary data.</text>
</comment>
<dbReference type="InterPro" id="IPR003661">
    <property type="entry name" value="HisK_dim/P_dom"/>
</dbReference>
<dbReference type="Gene3D" id="3.30.450.40">
    <property type="match status" value="1"/>
</dbReference>
<dbReference type="Pfam" id="PF00512">
    <property type="entry name" value="HisKA"/>
    <property type="match status" value="1"/>
</dbReference>
<reference evidence="5 6" key="1">
    <citation type="submission" date="2024-09" db="EMBL/GenBank/DDBJ databases">
        <title>Floridaenema gen nov. (Aerosakkonemataceae, Aerosakkonematales ord. nov., Cyanobacteria) from benthic tropical and subtropical fresh waters, with the description of four new species.</title>
        <authorList>
            <person name="Moretto J.A."/>
            <person name="Berthold D.E."/>
            <person name="Lefler F.W."/>
            <person name="Huang I.-S."/>
            <person name="Laughinghouse H. IV."/>
        </authorList>
    </citation>
    <scope>NUCLEOTIDE SEQUENCE [LARGE SCALE GENOMIC DNA]</scope>
    <source>
        <strain evidence="5 6">BLCC-F167</strain>
    </source>
</reference>
<evidence type="ECO:0000313" key="5">
    <source>
        <dbReference type="EMBL" id="MFB2835190.1"/>
    </source>
</evidence>
<accession>A0ABV4WJD1</accession>
<dbReference type="EC" id="2.7.13.3" evidence="2"/>
<dbReference type="Proteomes" id="UP001576780">
    <property type="component" value="Unassembled WGS sequence"/>
</dbReference>
<dbReference type="Gene3D" id="3.30.565.10">
    <property type="entry name" value="Histidine kinase-like ATPase, C-terminal domain"/>
    <property type="match status" value="1"/>
</dbReference>
<keyword evidence="3" id="KW-0808">Transferase</keyword>
<proteinExistence type="predicted"/>
<dbReference type="InterPro" id="IPR036890">
    <property type="entry name" value="HATPase_C_sf"/>
</dbReference>
<dbReference type="Gene3D" id="1.10.287.130">
    <property type="match status" value="1"/>
</dbReference>
<dbReference type="InterPro" id="IPR005467">
    <property type="entry name" value="His_kinase_dom"/>
</dbReference>
<evidence type="ECO:0000259" key="4">
    <source>
        <dbReference type="PROSITE" id="PS50109"/>
    </source>
</evidence>
<keyword evidence="6" id="KW-1185">Reference proteome</keyword>
<name>A0ABV4WJD1_9CYAN</name>
<dbReference type="PANTHER" id="PTHR43102">
    <property type="entry name" value="SLR1143 PROTEIN"/>
    <property type="match status" value="1"/>
</dbReference>
<evidence type="ECO:0000256" key="1">
    <source>
        <dbReference type="ARBA" id="ARBA00000085"/>
    </source>
</evidence>
<dbReference type="SUPFAM" id="SSF55874">
    <property type="entry name" value="ATPase domain of HSP90 chaperone/DNA topoisomerase II/histidine kinase"/>
    <property type="match status" value="1"/>
</dbReference>
<dbReference type="InterPro" id="IPR029016">
    <property type="entry name" value="GAF-like_dom_sf"/>
</dbReference>
<dbReference type="InterPro" id="IPR003018">
    <property type="entry name" value="GAF"/>
</dbReference>
<dbReference type="Pfam" id="PF01590">
    <property type="entry name" value="GAF"/>
    <property type="match status" value="1"/>
</dbReference>
<dbReference type="SUPFAM" id="SSF47384">
    <property type="entry name" value="Homodimeric domain of signal transducing histidine kinase"/>
    <property type="match status" value="1"/>
</dbReference>
<dbReference type="CDD" id="cd00082">
    <property type="entry name" value="HisKA"/>
    <property type="match status" value="1"/>
</dbReference>
<evidence type="ECO:0000313" key="6">
    <source>
        <dbReference type="Proteomes" id="UP001576780"/>
    </source>
</evidence>
<comment type="catalytic activity">
    <reaction evidence="1">
        <text>ATP + protein L-histidine = ADP + protein N-phospho-L-histidine.</text>
        <dbReference type="EC" id="2.7.13.3"/>
    </reaction>
</comment>
<feature type="domain" description="Histidine kinase" evidence="4">
    <location>
        <begin position="222"/>
        <end position="500"/>
    </location>
</feature>
<dbReference type="EMBL" id="JBHFNT010000097">
    <property type="protein sequence ID" value="MFB2835190.1"/>
    <property type="molecule type" value="Genomic_DNA"/>
</dbReference>
<gene>
    <name evidence="5" type="ORF">ACE1CA_11730</name>
</gene>
<keyword evidence="3" id="KW-0418">Kinase</keyword>
<dbReference type="PROSITE" id="PS50109">
    <property type="entry name" value="HIS_KIN"/>
    <property type="match status" value="1"/>
</dbReference>
<dbReference type="SMART" id="SM00388">
    <property type="entry name" value="HisKA"/>
    <property type="match status" value="1"/>
</dbReference>
<evidence type="ECO:0000256" key="2">
    <source>
        <dbReference type="ARBA" id="ARBA00012438"/>
    </source>
</evidence>
<evidence type="ECO:0000256" key="3">
    <source>
        <dbReference type="ARBA" id="ARBA00022777"/>
    </source>
</evidence>
<dbReference type="PANTHER" id="PTHR43102:SF2">
    <property type="entry name" value="GAF DOMAIN-CONTAINING PROTEIN"/>
    <property type="match status" value="1"/>
</dbReference>
<dbReference type="InterPro" id="IPR036097">
    <property type="entry name" value="HisK_dim/P_sf"/>
</dbReference>
<organism evidence="5 6">
    <name type="scientific">Floridaenema evergladense BLCC-F167</name>
    <dbReference type="NCBI Taxonomy" id="3153639"/>
    <lineage>
        <taxon>Bacteria</taxon>
        <taxon>Bacillati</taxon>
        <taxon>Cyanobacteriota</taxon>
        <taxon>Cyanophyceae</taxon>
        <taxon>Oscillatoriophycideae</taxon>
        <taxon>Aerosakkonematales</taxon>
        <taxon>Aerosakkonemataceae</taxon>
        <taxon>Floridanema</taxon>
        <taxon>Floridanema evergladense</taxon>
    </lineage>
</organism>
<protein>
    <recommendedName>
        <fullName evidence="2">histidine kinase</fullName>
        <ecNumber evidence="2">2.7.13.3</ecNumber>
    </recommendedName>
</protein>
<sequence>MVSPENNLFLGLNGVTPQATEQQRLKALAESGLLQAENILIFDEATQTAAHFLDAPICILGIMDKDRQVFKSAVGLSRLGLMNQLATSRQLSRSESFCTYVVESQRVLAINDAIAEPNLVKTLLVQHYGIRAYLGVPLLVASGHCLGTLAVMDRVVRNFSSKDIEFLELMARWIMSEFERSRLQAGAEPPGVIVNLNTQILSSSQSGEQLAANQIQVKLLGQITQELRTPLTSVLGMASVLGREIYGPLTKKQREYLEIIQNSGQYLLSLVNEILALGELNAEDPKLNLSATDIEMLCQLASNSLEEAANRRGQKIRVSVEPGNRIWQLDKEKVRQMLYHLVSSLLKSADTGCVIRVHVSRKNQGLNIAVWVSHPWLGDSLPHVESFLHQSSMKTIPVISESLPAEVEAEEGWSTLVIPSEQEHPHIESSSSIDFSDFDEQVMATDEEVEISSPALNNESWENLGLLLSCHLAQMQGGYISIQGSPESGYRYVILLPKVMPVDE</sequence>